<evidence type="ECO:0000256" key="4">
    <source>
        <dbReference type="ARBA" id="ARBA00023163"/>
    </source>
</evidence>
<dbReference type="SUPFAM" id="SSF53850">
    <property type="entry name" value="Periplasmic binding protein-like II"/>
    <property type="match status" value="1"/>
</dbReference>
<dbReference type="Proteomes" id="UP000316095">
    <property type="component" value="Unassembled WGS sequence"/>
</dbReference>
<keyword evidence="2" id="KW-0805">Transcription regulation</keyword>
<keyword evidence="7" id="KW-1185">Reference proteome</keyword>
<evidence type="ECO:0000313" key="7">
    <source>
        <dbReference type="Proteomes" id="UP000316095"/>
    </source>
</evidence>
<organism evidence="6 7">
    <name type="scientific">Rubinisphaera italica</name>
    <dbReference type="NCBI Taxonomy" id="2527969"/>
    <lineage>
        <taxon>Bacteria</taxon>
        <taxon>Pseudomonadati</taxon>
        <taxon>Planctomycetota</taxon>
        <taxon>Planctomycetia</taxon>
        <taxon>Planctomycetales</taxon>
        <taxon>Planctomycetaceae</taxon>
        <taxon>Rubinisphaera</taxon>
    </lineage>
</organism>
<dbReference type="OrthoDB" id="9803735at2"/>
<dbReference type="Pfam" id="PF03466">
    <property type="entry name" value="LysR_substrate"/>
    <property type="match status" value="1"/>
</dbReference>
<evidence type="ECO:0000256" key="3">
    <source>
        <dbReference type="ARBA" id="ARBA00023125"/>
    </source>
</evidence>
<gene>
    <name evidence="6" type="primary">oxyR</name>
    <name evidence="6" type="ORF">Pan54_46520</name>
</gene>
<dbReference type="PRINTS" id="PR00039">
    <property type="entry name" value="HTHLYSR"/>
</dbReference>
<dbReference type="InterPro" id="IPR000847">
    <property type="entry name" value="LysR_HTH_N"/>
</dbReference>
<dbReference type="PROSITE" id="PS50931">
    <property type="entry name" value="HTH_LYSR"/>
    <property type="match status" value="1"/>
</dbReference>
<keyword evidence="4" id="KW-0804">Transcription</keyword>
<protein>
    <submittedName>
        <fullName evidence="6">Hydrogen peroxide-inducible activator</fullName>
    </submittedName>
</protein>
<evidence type="ECO:0000256" key="1">
    <source>
        <dbReference type="ARBA" id="ARBA00009437"/>
    </source>
</evidence>
<dbReference type="InterPro" id="IPR036390">
    <property type="entry name" value="WH_DNA-bd_sf"/>
</dbReference>
<feature type="domain" description="HTH lysR-type" evidence="5">
    <location>
        <begin position="1"/>
        <end position="58"/>
    </location>
</feature>
<dbReference type="RefSeq" id="WP_146505662.1">
    <property type="nucleotide sequence ID" value="NZ_SJPG01000001.1"/>
</dbReference>
<dbReference type="InterPro" id="IPR036388">
    <property type="entry name" value="WH-like_DNA-bd_sf"/>
</dbReference>
<dbReference type="PANTHER" id="PTHR30346">
    <property type="entry name" value="TRANSCRIPTIONAL DUAL REGULATOR HCAR-RELATED"/>
    <property type="match status" value="1"/>
</dbReference>
<dbReference type="SUPFAM" id="SSF46785">
    <property type="entry name" value="Winged helix' DNA-binding domain"/>
    <property type="match status" value="1"/>
</dbReference>
<dbReference type="AlphaFoldDB" id="A0A5C5XNE8"/>
<dbReference type="GO" id="GO:0032993">
    <property type="term" value="C:protein-DNA complex"/>
    <property type="evidence" value="ECO:0007669"/>
    <property type="project" value="TreeGrafter"/>
</dbReference>
<dbReference type="EMBL" id="SJPG01000001">
    <property type="protein sequence ID" value="TWT63893.1"/>
    <property type="molecule type" value="Genomic_DNA"/>
</dbReference>
<sequence>MDSDQLHTFLKVAEFQNMTRAAKKIGLSQPALSRAIARLEEELGQPLFDRQARKVVLTDAGKVLQGRAVQLIAMLDDLKAEIRDDGETGRLRIAAIPTIAPYFLPDLLRTFSKDFPKACVHVREDVTTSILKACKQGEIDVAILALPVREKYLEVMELFEEELLLVMPTLHPLAKQKTITEKDIDSYPFILLQEAHCLSDNVLSYCSQRSVYPVSIERTSQLTTIQELVSLNHGISMVPEMARRIDQSPDRVYRSLTGSKPSRTIVAVWNPYRYQSRILKSFLEVLQKFA</sequence>
<name>A0A5C5XNE8_9PLAN</name>
<evidence type="ECO:0000313" key="6">
    <source>
        <dbReference type="EMBL" id="TWT63893.1"/>
    </source>
</evidence>
<evidence type="ECO:0000259" key="5">
    <source>
        <dbReference type="PROSITE" id="PS50931"/>
    </source>
</evidence>
<comment type="caution">
    <text evidence="6">The sequence shown here is derived from an EMBL/GenBank/DDBJ whole genome shotgun (WGS) entry which is preliminary data.</text>
</comment>
<dbReference type="PANTHER" id="PTHR30346:SF0">
    <property type="entry name" value="HCA OPERON TRANSCRIPTIONAL ACTIVATOR HCAR"/>
    <property type="match status" value="1"/>
</dbReference>
<dbReference type="FunFam" id="1.10.10.10:FF:000001">
    <property type="entry name" value="LysR family transcriptional regulator"/>
    <property type="match status" value="1"/>
</dbReference>
<dbReference type="GO" id="GO:0003677">
    <property type="term" value="F:DNA binding"/>
    <property type="evidence" value="ECO:0007669"/>
    <property type="project" value="UniProtKB-KW"/>
</dbReference>
<reference evidence="6 7" key="1">
    <citation type="submission" date="2019-02" db="EMBL/GenBank/DDBJ databases">
        <title>Deep-cultivation of Planctomycetes and their phenomic and genomic characterization uncovers novel biology.</title>
        <authorList>
            <person name="Wiegand S."/>
            <person name="Jogler M."/>
            <person name="Boedeker C."/>
            <person name="Pinto D."/>
            <person name="Vollmers J."/>
            <person name="Rivas-Marin E."/>
            <person name="Kohn T."/>
            <person name="Peeters S.H."/>
            <person name="Heuer A."/>
            <person name="Rast P."/>
            <person name="Oberbeckmann S."/>
            <person name="Bunk B."/>
            <person name="Jeske O."/>
            <person name="Meyerdierks A."/>
            <person name="Storesund J.E."/>
            <person name="Kallscheuer N."/>
            <person name="Luecker S."/>
            <person name="Lage O.M."/>
            <person name="Pohl T."/>
            <person name="Merkel B.J."/>
            <person name="Hornburger P."/>
            <person name="Mueller R.-W."/>
            <person name="Bruemmer F."/>
            <person name="Labrenz M."/>
            <person name="Spormann A.M."/>
            <person name="Op Den Camp H."/>
            <person name="Overmann J."/>
            <person name="Amann R."/>
            <person name="Jetten M.S.M."/>
            <person name="Mascher T."/>
            <person name="Medema M.H."/>
            <person name="Devos D.P."/>
            <person name="Kaster A.-K."/>
            <person name="Ovreas L."/>
            <person name="Rohde M."/>
            <person name="Galperin M.Y."/>
            <person name="Jogler C."/>
        </authorList>
    </citation>
    <scope>NUCLEOTIDE SEQUENCE [LARGE SCALE GENOMIC DNA]</scope>
    <source>
        <strain evidence="6 7">Pan54</strain>
    </source>
</reference>
<keyword evidence="3" id="KW-0238">DNA-binding</keyword>
<proteinExistence type="inferred from homology"/>
<dbReference type="Pfam" id="PF00126">
    <property type="entry name" value="HTH_1"/>
    <property type="match status" value="1"/>
</dbReference>
<comment type="similarity">
    <text evidence="1">Belongs to the LysR transcriptional regulatory family.</text>
</comment>
<dbReference type="InterPro" id="IPR005119">
    <property type="entry name" value="LysR_subst-bd"/>
</dbReference>
<evidence type="ECO:0000256" key="2">
    <source>
        <dbReference type="ARBA" id="ARBA00023015"/>
    </source>
</evidence>
<dbReference type="GO" id="GO:0003700">
    <property type="term" value="F:DNA-binding transcription factor activity"/>
    <property type="evidence" value="ECO:0007669"/>
    <property type="project" value="InterPro"/>
</dbReference>
<dbReference type="Gene3D" id="1.10.10.10">
    <property type="entry name" value="Winged helix-like DNA-binding domain superfamily/Winged helix DNA-binding domain"/>
    <property type="match status" value="1"/>
</dbReference>
<accession>A0A5C5XNE8</accession>
<dbReference type="Gene3D" id="3.40.190.10">
    <property type="entry name" value="Periplasmic binding protein-like II"/>
    <property type="match status" value="2"/>
</dbReference>